<comment type="subcellular location">
    <subcellularLocation>
        <location evidence="6">Cytoplasm</location>
    </subcellularLocation>
</comment>
<gene>
    <name evidence="6" type="primary">rsmC</name>
    <name evidence="10" type="ORF">DET45_11823</name>
</gene>
<organism evidence="10 11">
    <name type="scientific">Pseudidiomarina maritima</name>
    <dbReference type="NCBI Taxonomy" id="519453"/>
    <lineage>
        <taxon>Bacteria</taxon>
        <taxon>Pseudomonadati</taxon>
        <taxon>Pseudomonadota</taxon>
        <taxon>Gammaproteobacteria</taxon>
        <taxon>Alteromonadales</taxon>
        <taxon>Idiomarinaceae</taxon>
        <taxon>Pseudidiomarina</taxon>
    </lineage>
</organism>
<comment type="caution">
    <text evidence="10">The sequence shown here is derived from an EMBL/GenBank/DDBJ whole genome shotgun (WGS) entry which is preliminary data.</text>
</comment>
<evidence type="ECO:0000256" key="3">
    <source>
        <dbReference type="ARBA" id="ARBA00022603"/>
    </source>
</evidence>
<protein>
    <recommendedName>
        <fullName evidence="6">Ribosomal RNA small subunit methyltransferase C</fullName>
        <ecNumber evidence="6">2.1.1.172</ecNumber>
    </recommendedName>
    <alternativeName>
        <fullName evidence="6">16S rRNA m2G1207 methyltransferase</fullName>
    </alternativeName>
    <alternativeName>
        <fullName evidence="6">rRNA (guanine-N(2)-)-methyltransferase RsmC</fullName>
    </alternativeName>
</protein>
<keyword evidence="4 6" id="KW-0808">Transferase</keyword>
<reference evidence="10 11" key="1">
    <citation type="submission" date="2018-05" db="EMBL/GenBank/DDBJ databases">
        <title>Freshwater and sediment microbial communities from various areas in North America, analyzing microbe dynamics in response to fracking.</title>
        <authorList>
            <person name="Lamendella R."/>
        </authorList>
    </citation>
    <scope>NUCLEOTIDE SEQUENCE [LARGE SCALE GENOMIC DNA]</scope>
    <source>
        <strain evidence="10 11">125B1</strain>
    </source>
</reference>
<keyword evidence="11" id="KW-1185">Reference proteome</keyword>
<evidence type="ECO:0000256" key="2">
    <source>
        <dbReference type="ARBA" id="ARBA00022552"/>
    </source>
</evidence>
<dbReference type="InterPro" id="IPR029063">
    <property type="entry name" value="SAM-dependent_MTases_sf"/>
</dbReference>
<dbReference type="GO" id="GO:0005737">
    <property type="term" value="C:cytoplasm"/>
    <property type="evidence" value="ECO:0007669"/>
    <property type="project" value="UniProtKB-SubCell"/>
</dbReference>
<evidence type="ECO:0000256" key="5">
    <source>
        <dbReference type="ARBA" id="ARBA00022691"/>
    </source>
</evidence>
<keyword evidence="3 6" id="KW-0489">Methyltransferase</keyword>
<dbReference type="InterPro" id="IPR046977">
    <property type="entry name" value="RsmC/RlmG"/>
</dbReference>
<dbReference type="EC" id="2.1.1.172" evidence="6"/>
<dbReference type="PANTHER" id="PTHR47816:SF4">
    <property type="entry name" value="RIBOSOMAL RNA SMALL SUBUNIT METHYLTRANSFERASE C"/>
    <property type="match status" value="1"/>
</dbReference>
<keyword evidence="2 6" id="KW-0698">rRNA processing</keyword>
<keyword evidence="5 6" id="KW-0949">S-adenosyl-L-methionine</keyword>
<evidence type="ECO:0000259" key="8">
    <source>
        <dbReference type="Pfam" id="PF05175"/>
    </source>
</evidence>
<evidence type="ECO:0000256" key="7">
    <source>
        <dbReference type="SAM" id="MobiDB-lite"/>
    </source>
</evidence>
<comment type="function">
    <text evidence="6">Specifically methylates the guanine in position 1207 of 16S rRNA in the 30S particle.</text>
</comment>
<dbReference type="Gene3D" id="3.40.50.150">
    <property type="entry name" value="Vaccinia Virus protein VP39"/>
    <property type="match status" value="2"/>
</dbReference>
<dbReference type="InterPro" id="IPR023543">
    <property type="entry name" value="rRNA_ssu_MeTfrase_C"/>
</dbReference>
<evidence type="ECO:0000256" key="1">
    <source>
        <dbReference type="ARBA" id="ARBA00022490"/>
    </source>
</evidence>
<dbReference type="Pfam" id="PF08468">
    <property type="entry name" value="MTS_N"/>
    <property type="match status" value="1"/>
</dbReference>
<feature type="domain" description="Methyltransferase small N-terminal" evidence="9">
    <location>
        <begin position="8"/>
        <end position="161"/>
    </location>
</feature>
<comment type="similarity">
    <text evidence="6">Belongs to the methyltransferase superfamily. RsmC family.</text>
</comment>
<dbReference type="SUPFAM" id="SSF53335">
    <property type="entry name" value="S-adenosyl-L-methionine-dependent methyltransferases"/>
    <property type="match status" value="1"/>
</dbReference>
<comment type="subunit">
    <text evidence="6">Monomer.</text>
</comment>
<dbReference type="OrthoDB" id="9816072at2"/>
<evidence type="ECO:0000256" key="4">
    <source>
        <dbReference type="ARBA" id="ARBA00022679"/>
    </source>
</evidence>
<feature type="compositionally biased region" description="Low complexity" evidence="7">
    <location>
        <begin position="354"/>
        <end position="367"/>
    </location>
</feature>
<dbReference type="EMBL" id="QGTT01000018">
    <property type="protein sequence ID" value="PWW09702.1"/>
    <property type="molecule type" value="Genomic_DNA"/>
</dbReference>
<feature type="domain" description="Methyltransferase small" evidence="8">
    <location>
        <begin position="175"/>
        <end position="347"/>
    </location>
</feature>
<feature type="region of interest" description="Disordered" evidence="7">
    <location>
        <begin position="353"/>
        <end position="378"/>
    </location>
</feature>
<accession>A0A317Q3P3</accession>
<dbReference type="InterPro" id="IPR007848">
    <property type="entry name" value="Small_mtfrase_dom"/>
</dbReference>
<dbReference type="RefSeq" id="WP_110076687.1">
    <property type="nucleotide sequence ID" value="NZ_QGTT01000018.1"/>
</dbReference>
<proteinExistence type="inferred from homology"/>
<dbReference type="GO" id="GO:0052914">
    <property type="term" value="F:16S rRNA (guanine(1207)-N(2))-methyltransferase activity"/>
    <property type="evidence" value="ECO:0007669"/>
    <property type="project" value="UniProtKB-EC"/>
</dbReference>
<comment type="catalytic activity">
    <reaction evidence="6">
        <text>guanosine(1207) in 16S rRNA + S-adenosyl-L-methionine = N(2)-methylguanosine(1207) in 16S rRNA + S-adenosyl-L-homocysteine + H(+)</text>
        <dbReference type="Rhea" id="RHEA:42736"/>
        <dbReference type="Rhea" id="RHEA-COMP:10213"/>
        <dbReference type="Rhea" id="RHEA-COMP:10214"/>
        <dbReference type="ChEBI" id="CHEBI:15378"/>
        <dbReference type="ChEBI" id="CHEBI:57856"/>
        <dbReference type="ChEBI" id="CHEBI:59789"/>
        <dbReference type="ChEBI" id="CHEBI:74269"/>
        <dbReference type="ChEBI" id="CHEBI:74481"/>
        <dbReference type="EC" id="2.1.1.172"/>
    </reaction>
</comment>
<name>A0A317Q3P3_9GAMM</name>
<feature type="compositionally biased region" description="Basic residues" evidence="7">
    <location>
        <begin position="368"/>
        <end position="378"/>
    </location>
</feature>
<dbReference type="Pfam" id="PF05175">
    <property type="entry name" value="MTS"/>
    <property type="match status" value="1"/>
</dbReference>
<dbReference type="CDD" id="cd02440">
    <property type="entry name" value="AdoMet_MTases"/>
    <property type="match status" value="1"/>
</dbReference>
<dbReference type="PANTHER" id="PTHR47816">
    <property type="entry name" value="RIBOSOMAL RNA SMALL SUBUNIT METHYLTRANSFERASE C"/>
    <property type="match status" value="1"/>
</dbReference>
<dbReference type="AlphaFoldDB" id="A0A317Q3P3"/>
<sequence length="378" mass="41168">MQALQPPSQLVLRQQQQFGQQPLLLVNAPDAGVVSELNVAGVWHLHAGYAAQWQAQQPHVAQHFGAQPPSLTDVPAAAAALVWLPKEKALSLFLLDALRALFPVGTDIWLVGENRGGIKSIHKNLPASVTAAHKVANGNHSLLLHCQISEPLAQFELADYLVYTDYQGAAEQAPLTLASLPGVFAFPSIDEGSAMLLQHLPRISHGRVLDFACGHGVLGAVLQQAQPQLEVSYLDVSAMALAACAETLRSNQLQGHLIAADSLTAANKEPSFKHGFNYVVSHPPFHTGTATDYSIGQQFLQQVNQHLCQGGELWVVANRFLPWPELIEQAFGHCERVAHDNKFAVYKAIKSVRRASPSKPKSAPAASRQRKPRQRQWQ</sequence>
<dbReference type="Proteomes" id="UP000246964">
    <property type="component" value="Unassembled WGS sequence"/>
</dbReference>
<dbReference type="HAMAP" id="MF_01862">
    <property type="entry name" value="16SrRNA_methyltr_C"/>
    <property type="match status" value="1"/>
</dbReference>
<evidence type="ECO:0000313" key="11">
    <source>
        <dbReference type="Proteomes" id="UP000246964"/>
    </source>
</evidence>
<evidence type="ECO:0000256" key="6">
    <source>
        <dbReference type="HAMAP-Rule" id="MF_01862"/>
    </source>
</evidence>
<dbReference type="InterPro" id="IPR013675">
    <property type="entry name" value="Mtase_sm_N"/>
</dbReference>
<keyword evidence="1 6" id="KW-0963">Cytoplasm</keyword>
<evidence type="ECO:0000259" key="9">
    <source>
        <dbReference type="Pfam" id="PF08468"/>
    </source>
</evidence>
<evidence type="ECO:0000313" key="10">
    <source>
        <dbReference type="EMBL" id="PWW09702.1"/>
    </source>
</evidence>